<dbReference type="SUPFAM" id="SSF53822">
    <property type="entry name" value="Periplasmic binding protein-like I"/>
    <property type="match status" value="1"/>
</dbReference>
<dbReference type="Proteomes" id="UP000003100">
    <property type="component" value="Unassembled WGS sequence"/>
</dbReference>
<dbReference type="Pfam" id="PF13377">
    <property type="entry name" value="Peripla_BP_3"/>
    <property type="match status" value="1"/>
</dbReference>
<accession>C0CMV6</accession>
<dbReference type="PANTHER" id="PTHR30146">
    <property type="entry name" value="LACI-RELATED TRANSCRIPTIONAL REPRESSOR"/>
    <property type="match status" value="1"/>
</dbReference>
<evidence type="ECO:0000256" key="4">
    <source>
        <dbReference type="ARBA" id="ARBA00023163"/>
    </source>
</evidence>
<dbReference type="eggNOG" id="COG1609">
    <property type="taxonomic scope" value="Bacteria"/>
</dbReference>
<evidence type="ECO:0000313" key="7">
    <source>
        <dbReference type="Proteomes" id="UP000003100"/>
    </source>
</evidence>
<keyword evidence="3" id="KW-0238">DNA-binding</keyword>
<dbReference type="HOGENOM" id="CLU_037628_6_0_9"/>
<dbReference type="GO" id="GO:0000976">
    <property type="term" value="F:transcription cis-regulatory region binding"/>
    <property type="evidence" value="ECO:0007669"/>
    <property type="project" value="TreeGrafter"/>
</dbReference>
<reference evidence="6 7" key="2">
    <citation type="submission" date="2009-02" db="EMBL/GenBank/DDBJ databases">
        <title>Draft genome sequence of Blautia hydrogenotrophica DSM 10507 (Ruminococcus hydrogenotrophicus DSM 10507).</title>
        <authorList>
            <person name="Sudarsanam P."/>
            <person name="Ley R."/>
            <person name="Guruge J."/>
            <person name="Turnbaugh P.J."/>
            <person name="Mahowald M."/>
            <person name="Liep D."/>
            <person name="Gordon J."/>
        </authorList>
    </citation>
    <scope>NUCLEOTIDE SEQUENCE [LARGE SCALE GENOMIC DNA]</scope>
    <source>
        <strain evidence="7">DSM 10507 / JCM 14656 / S5a33</strain>
    </source>
</reference>
<keyword evidence="4" id="KW-0804">Transcription</keyword>
<evidence type="ECO:0000256" key="3">
    <source>
        <dbReference type="ARBA" id="ARBA00023125"/>
    </source>
</evidence>
<dbReference type="PATRIC" id="fig|476272.21.peg.1625"/>
<evidence type="ECO:0000256" key="2">
    <source>
        <dbReference type="ARBA" id="ARBA00023015"/>
    </source>
</evidence>
<dbReference type="Gene3D" id="3.40.50.2300">
    <property type="match status" value="2"/>
</dbReference>
<dbReference type="CDD" id="cd06291">
    <property type="entry name" value="PBP1_Qymf-like"/>
    <property type="match status" value="1"/>
</dbReference>
<keyword evidence="2" id="KW-0805">Transcription regulation</keyword>
<dbReference type="PANTHER" id="PTHR30146:SF95">
    <property type="entry name" value="RIBOSE OPERON REPRESSOR"/>
    <property type="match status" value="1"/>
</dbReference>
<reference evidence="6 7" key="1">
    <citation type="submission" date="2009-01" db="EMBL/GenBank/DDBJ databases">
        <authorList>
            <person name="Fulton L."/>
            <person name="Clifton S."/>
            <person name="Fulton B."/>
            <person name="Xu J."/>
            <person name="Minx P."/>
            <person name="Pepin K.H."/>
            <person name="Johnson M."/>
            <person name="Bhonagiri V."/>
            <person name="Nash W.E."/>
            <person name="Mardis E.R."/>
            <person name="Wilson R.K."/>
        </authorList>
    </citation>
    <scope>NUCLEOTIDE SEQUENCE [LARGE SCALE GENOMIC DNA]</scope>
    <source>
        <strain evidence="7">DSM 10507 / JCM 14656 / S5a33</strain>
    </source>
</reference>
<evidence type="ECO:0000256" key="1">
    <source>
        <dbReference type="ARBA" id="ARBA00022491"/>
    </source>
</evidence>
<dbReference type="SMART" id="SM00354">
    <property type="entry name" value="HTH_LACI"/>
    <property type="match status" value="1"/>
</dbReference>
<dbReference type="AlphaFoldDB" id="C0CMV6"/>
<dbReference type="PROSITE" id="PS50932">
    <property type="entry name" value="HTH_LACI_2"/>
    <property type="match status" value="1"/>
</dbReference>
<evidence type="ECO:0000259" key="5">
    <source>
        <dbReference type="PROSITE" id="PS50932"/>
    </source>
</evidence>
<dbReference type="EMBL" id="ACBZ01000116">
    <property type="protein sequence ID" value="EEG48926.1"/>
    <property type="molecule type" value="Genomic_DNA"/>
</dbReference>
<dbReference type="InterPro" id="IPR046335">
    <property type="entry name" value="LacI/GalR-like_sensor"/>
</dbReference>
<evidence type="ECO:0000313" key="6">
    <source>
        <dbReference type="EMBL" id="EEG48926.1"/>
    </source>
</evidence>
<keyword evidence="1" id="KW-0678">Repressor</keyword>
<proteinExistence type="predicted"/>
<dbReference type="PROSITE" id="PS00356">
    <property type="entry name" value="HTH_LACI_1"/>
    <property type="match status" value="1"/>
</dbReference>
<dbReference type="GO" id="GO:0003700">
    <property type="term" value="F:DNA-binding transcription factor activity"/>
    <property type="evidence" value="ECO:0007669"/>
    <property type="project" value="TreeGrafter"/>
</dbReference>
<organism evidence="6 7">
    <name type="scientific">Blautia hydrogenotrophica (strain DSM 10507 / JCM 14656 / S5a33)</name>
    <name type="common">Ruminococcus hydrogenotrophicus</name>
    <dbReference type="NCBI Taxonomy" id="476272"/>
    <lineage>
        <taxon>Bacteria</taxon>
        <taxon>Bacillati</taxon>
        <taxon>Bacillota</taxon>
        <taxon>Clostridia</taxon>
        <taxon>Lachnospirales</taxon>
        <taxon>Lachnospiraceae</taxon>
        <taxon>Blautia</taxon>
    </lineage>
</organism>
<sequence length="341" mass="39162">MFERLEHFFRRWNKVAGIKDVAKRARVGVGTVSRMLNDSGYVAEGTREKIEIAMKELNYTPNELARNLYHKRTGIIAVLVPNVSNPFFSEFVDHVEAELYETGFKMMLCNAAKACSAEREYLDMLNRHIVDGVITGVHSLDVEEYKKIHKPIVALDRYLGEHIPVVAVDHKEGGRLAAETLIDCGCRKILHFKGATAVKSPYHDRHYEFERVMKKNQVETYSYELEWNRFDSEYYREVVADVFSKEIDFDGVFAVDELAIECMNEAIRRHFKVPRDVKFVAYDGTFITEMVEPKMTAVVQPIASLAKESVRLLNELIGGREYKNKRVVLGVQIRKGNTTIS</sequence>
<dbReference type="CDD" id="cd01392">
    <property type="entry name" value="HTH_LacI"/>
    <property type="match status" value="1"/>
</dbReference>
<protein>
    <recommendedName>
        <fullName evidence="5">HTH lacI-type domain-containing protein</fullName>
    </recommendedName>
</protein>
<feature type="domain" description="HTH lacI-type" evidence="5">
    <location>
        <begin position="16"/>
        <end position="70"/>
    </location>
</feature>
<dbReference type="InterPro" id="IPR000843">
    <property type="entry name" value="HTH_LacI"/>
</dbReference>
<dbReference type="SUPFAM" id="SSF47413">
    <property type="entry name" value="lambda repressor-like DNA-binding domains"/>
    <property type="match status" value="1"/>
</dbReference>
<dbReference type="InterPro" id="IPR028082">
    <property type="entry name" value="Peripla_BP_I"/>
</dbReference>
<name>C0CMV6_BLAHS</name>
<dbReference type="Gene3D" id="1.10.260.40">
    <property type="entry name" value="lambda repressor-like DNA-binding domains"/>
    <property type="match status" value="1"/>
</dbReference>
<dbReference type="Pfam" id="PF00356">
    <property type="entry name" value="LacI"/>
    <property type="match status" value="1"/>
</dbReference>
<gene>
    <name evidence="6" type="ORF">RUMHYD_02194</name>
</gene>
<dbReference type="InterPro" id="IPR010982">
    <property type="entry name" value="Lambda_DNA-bd_dom_sf"/>
</dbReference>
<keyword evidence="7" id="KW-1185">Reference proteome</keyword>